<dbReference type="RefSeq" id="WP_166155296.1">
    <property type="nucleotide sequence ID" value="NZ_JAAOIW010000018.1"/>
</dbReference>
<sequence>MIQTNSIWVVESKKQLDTLHALKSKLRYKAVVLESECDITTLPSYDMVFFLLTPTKIGNKFFIEAIKEVLSIRQNSKTIFMAIDDCYRLDEQELMKVTLELKSSIKYLISNPAVFMVSSYFALLHLQYELKQVTLEDIQHNREVMIPNQADGMITGLRLKVEHMSQLLQLSRMDKIYLLIEEFSKGVRNTGIDTTKQNWLILGPDKTGKSLLTKQLQASIKASGSFHFADKSPIPDDIGRYYDGIVIVLDLDINRSLAYLERICSTYVGLNKIIVVNKSDDFMFYRLSQSKLQTDMMTKLRFITSDPVFFVSAYYYEQYIRLSAQEVTMEDIIQDSKVVFADPLNFPIAKETHRAIMPELLLVHSGFNNLLQNWE</sequence>
<accession>A0ABX0JE38</accession>
<proteinExistence type="predicted"/>
<gene>
    <name evidence="1" type="ORF">G9U52_31880</name>
</gene>
<dbReference type="EMBL" id="JAAOIW010000018">
    <property type="protein sequence ID" value="NHN34397.1"/>
    <property type="molecule type" value="Genomic_DNA"/>
</dbReference>
<keyword evidence="2" id="KW-1185">Reference proteome</keyword>
<organism evidence="1 2">
    <name type="scientific">Paenibacillus agricola</name>
    <dbReference type="NCBI Taxonomy" id="2716264"/>
    <lineage>
        <taxon>Bacteria</taxon>
        <taxon>Bacillati</taxon>
        <taxon>Bacillota</taxon>
        <taxon>Bacilli</taxon>
        <taxon>Bacillales</taxon>
        <taxon>Paenibacillaceae</taxon>
        <taxon>Paenibacillus</taxon>
    </lineage>
</organism>
<dbReference type="InterPro" id="IPR027417">
    <property type="entry name" value="P-loop_NTPase"/>
</dbReference>
<comment type="caution">
    <text evidence="1">The sequence shown here is derived from an EMBL/GenBank/DDBJ whole genome shotgun (WGS) entry which is preliminary data.</text>
</comment>
<name>A0ABX0JE38_9BACL</name>
<evidence type="ECO:0000313" key="2">
    <source>
        <dbReference type="Proteomes" id="UP001165962"/>
    </source>
</evidence>
<dbReference type="Proteomes" id="UP001165962">
    <property type="component" value="Unassembled WGS sequence"/>
</dbReference>
<dbReference type="SUPFAM" id="SSF52540">
    <property type="entry name" value="P-loop containing nucleoside triphosphate hydrolases"/>
    <property type="match status" value="1"/>
</dbReference>
<evidence type="ECO:0000313" key="1">
    <source>
        <dbReference type="EMBL" id="NHN34397.1"/>
    </source>
</evidence>
<protein>
    <submittedName>
        <fullName evidence="1">Uncharacterized protein</fullName>
    </submittedName>
</protein>
<reference evidence="1" key="1">
    <citation type="submission" date="2020-03" db="EMBL/GenBank/DDBJ databases">
        <title>Draft sequencing of Paenibacilllus sp. S3N08.</title>
        <authorList>
            <person name="Kim D.-U."/>
        </authorList>
    </citation>
    <scope>NUCLEOTIDE SEQUENCE</scope>
    <source>
        <strain evidence="1">S3N08</strain>
    </source>
</reference>